<keyword evidence="4" id="KW-1185">Reference proteome</keyword>
<dbReference type="InterPro" id="IPR036526">
    <property type="entry name" value="C-N_Hydrolase_sf"/>
</dbReference>
<name>A0ABT5HI99_9CAUL</name>
<evidence type="ECO:0000259" key="2">
    <source>
        <dbReference type="PROSITE" id="PS50263"/>
    </source>
</evidence>
<evidence type="ECO:0000256" key="1">
    <source>
        <dbReference type="ARBA" id="ARBA00022801"/>
    </source>
</evidence>
<dbReference type="SUPFAM" id="SSF56317">
    <property type="entry name" value="Carbon-nitrogen hydrolase"/>
    <property type="match status" value="1"/>
</dbReference>
<dbReference type="InterPro" id="IPR003010">
    <property type="entry name" value="C-N_Hydrolase"/>
</dbReference>
<dbReference type="PROSITE" id="PS50263">
    <property type="entry name" value="CN_HYDROLASE"/>
    <property type="match status" value="1"/>
</dbReference>
<proteinExistence type="predicted"/>
<dbReference type="CDD" id="cd07197">
    <property type="entry name" value="nitrilase"/>
    <property type="match status" value="1"/>
</dbReference>
<evidence type="ECO:0000313" key="4">
    <source>
        <dbReference type="Proteomes" id="UP001218579"/>
    </source>
</evidence>
<evidence type="ECO:0000313" key="3">
    <source>
        <dbReference type="EMBL" id="MDC7675866.1"/>
    </source>
</evidence>
<keyword evidence="1 3" id="KW-0378">Hydrolase</keyword>
<protein>
    <submittedName>
        <fullName evidence="3">Carbon-nitrogen hydrolase family protein</fullName>
    </submittedName>
</protein>
<feature type="domain" description="CN hydrolase" evidence="2">
    <location>
        <begin position="1"/>
        <end position="228"/>
    </location>
</feature>
<dbReference type="EMBL" id="JAQQKV010000001">
    <property type="protein sequence ID" value="MDC7675866.1"/>
    <property type="molecule type" value="Genomic_DNA"/>
</dbReference>
<dbReference type="PANTHER" id="PTHR43674:SF16">
    <property type="entry name" value="CARBON-NITROGEN FAMILY, PUTATIVE (AFU_ORTHOLOGUE AFUA_5G02350)-RELATED"/>
    <property type="match status" value="1"/>
</dbReference>
<dbReference type="PANTHER" id="PTHR43674">
    <property type="entry name" value="NITRILASE C965.09-RELATED"/>
    <property type="match status" value="1"/>
</dbReference>
<organism evidence="3 4">
    <name type="scientific">Asticcacaulis machinosus</name>
    <dbReference type="NCBI Taxonomy" id="2984211"/>
    <lineage>
        <taxon>Bacteria</taxon>
        <taxon>Pseudomonadati</taxon>
        <taxon>Pseudomonadota</taxon>
        <taxon>Alphaproteobacteria</taxon>
        <taxon>Caulobacterales</taxon>
        <taxon>Caulobacteraceae</taxon>
        <taxon>Asticcacaulis</taxon>
    </lineage>
</organism>
<dbReference type="Gene3D" id="3.60.110.10">
    <property type="entry name" value="Carbon-nitrogen hydrolase"/>
    <property type="match status" value="1"/>
</dbReference>
<sequence length="269" mass="29953">MLMATAQSLVTQDPHQNGQEIRALMQQAHDAGARLIHFPEGAMSGYQVSNPQWEALHEELELTATLAKNLNLWTILGSEHRLTPPNRPHNSLYVISDSGDVVARYDKRLCSHNEINHHYTPGNTPIVFSIDGFTFGCALCIEINFPELFLEYENLGVDCLLLSSYSQNPIFGIMAQGHAAANNYWFSISVPAQFASALPAGLIGPDGYWISQCRTDAATDLCFAHLDRMSPAFDIALNKARPWRKTAREGSIYRDNLICDPRSENKASF</sequence>
<accession>A0ABT5HI99</accession>
<dbReference type="RefSeq" id="WP_272744184.1">
    <property type="nucleotide sequence ID" value="NZ_JAQQKV010000001.1"/>
</dbReference>
<dbReference type="Proteomes" id="UP001218579">
    <property type="component" value="Unassembled WGS sequence"/>
</dbReference>
<dbReference type="GO" id="GO:0016787">
    <property type="term" value="F:hydrolase activity"/>
    <property type="evidence" value="ECO:0007669"/>
    <property type="project" value="UniProtKB-KW"/>
</dbReference>
<comment type="caution">
    <text evidence="3">The sequence shown here is derived from an EMBL/GenBank/DDBJ whole genome shotgun (WGS) entry which is preliminary data.</text>
</comment>
<gene>
    <name evidence="3" type="ORF">PQU98_06985</name>
</gene>
<reference evidence="3 4" key="1">
    <citation type="submission" date="2023-01" db="EMBL/GenBank/DDBJ databases">
        <title>Novel species of the genus Asticcacaulis isolated from rivers.</title>
        <authorList>
            <person name="Lu H."/>
        </authorList>
    </citation>
    <scope>NUCLEOTIDE SEQUENCE [LARGE SCALE GENOMIC DNA]</scope>
    <source>
        <strain evidence="3 4">LKC15W</strain>
    </source>
</reference>
<dbReference type="Pfam" id="PF00795">
    <property type="entry name" value="CN_hydrolase"/>
    <property type="match status" value="1"/>
</dbReference>
<dbReference type="InterPro" id="IPR050345">
    <property type="entry name" value="Aliph_Amidase/BUP"/>
</dbReference>